<dbReference type="PROSITE" id="PS50071">
    <property type="entry name" value="HOMEOBOX_2"/>
    <property type="match status" value="1"/>
</dbReference>
<evidence type="ECO:0000256" key="7">
    <source>
        <dbReference type="ARBA" id="ARBA00023155"/>
    </source>
</evidence>
<dbReference type="PROSITE" id="PS00027">
    <property type="entry name" value="HOMEOBOX_1"/>
    <property type="match status" value="1"/>
</dbReference>
<dbReference type="SUPFAM" id="SSF46689">
    <property type="entry name" value="Homeodomain-like"/>
    <property type="match status" value="1"/>
</dbReference>
<dbReference type="InterPro" id="IPR001356">
    <property type="entry name" value="HD"/>
</dbReference>
<proteinExistence type="predicted"/>
<dbReference type="GeneID" id="136801132"/>
<dbReference type="Gene3D" id="2.10.110.10">
    <property type="entry name" value="Cysteine Rich Protein"/>
    <property type="match status" value="2"/>
</dbReference>
<dbReference type="SUPFAM" id="SSF57716">
    <property type="entry name" value="Glucocorticoid receptor-like (DNA-binding domain)"/>
    <property type="match status" value="2"/>
</dbReference>
<evidence type="ECO:0000256" key="11">
    <source>
        <dbReference type="RuleBase" id="RU000682"/>
    </source>
</evidence>
<evidence type="ECO:0000256" key="12">
    <source>
        <dbReference type="SAM" id="MobiDB-lite"/>
    </source>
</evidence>
<name>A0A7M5V6C7_9CNID</name>
<dbReference type="GO" id="GO:0005634">
    <property type="term" value="C:nucleus"/>
    <property type="evidence" value="ECO:0007669"/>
    <property type="project" value="UniProtKB-SubCell"/>
</dbReference>
<feature type="domain" description="Homeobox" evidence="14">
    <location>
        <begin position="203"/>
        <end position="263"/>
    </location>
</feature>
<dbReference type="Pfam" id="PF00046">
    <property type="entry name" value="Homeodomain"/>
    <property type="match status" value="1"/>
</dbReference>
<dbReference type="PROSITE" id="PS00478">
    <property type="entry name" value="LIM_DOMAIN_1"/>
    <property type="match status" value="1"/>
</dbReference>
<evidence type="ECO:0000256" key="8">
    <source>
        <dbReference type="ARBA" id="ARBA00023242"/>
    </source>
</evidence>
<dbReference type="OrthoDB" id="10068367at2759"/>
<dbReference type="FunFam" id="1.10.10.60:FF:000075">
    <property type="entry name" value="LIM/homeobox protein Lhx1"/>
    <property type="match status" value="1"/>
</dbReference>
<keyword evidence="4 10" id="KW-0862">Zinc</keyword>
<dbReference type="Proteomes" id="UP000594262">
    <property type="component" value="Unplaced"/>
</dbReference>
<dbReference type="RefSeq" id="XP_066913854.1">
    <property type="nucleotide sequence ID" value="XM_067057753.1"/>
</dbReference>
<keyword evidence="5 10" id="KW-0440">LIM domain</keyword>
<evidence type="ECO:0000259" key="13">
    <source>
        <dbReference type="PROSITE" id="PS50023"/>
    </source>
</evidence>
<feature type="DNA-binding region" description="Homeobox" evidence="9">
    <location>
        <begin position="205"/>
        <end position="264"/>
    </location>
</feature>
<dbReference type="SMART" id="SM00389">
    <property type="entry name" value="HOX"/>
    <property type="match status" value="1"/>
</dbReference>
<keyword evidence="8 9" id="KW-0539">Nucleus</keyword>
<dbReference type="InterPro" id="IPR009057">
    <property type="entry name" value="Homeodomain-like_sf"/>
</dbReference>
<evidence type="ECO:0000256" key="2">
    <source>
        <dbReference type="ARBA" id="ARBA00022723"/>
    </source>
</evidence>
<dbReference type="GO" id="GO:0046872">
    <property type="term" value="F:metal ion binding"/>
    <property type="evidence" value="ECO:0007669"/>
    <property type="project" value="UniProtKB-KW"/>
</dbReference>
<evidence type="ECO:0000256" key="3">
    <source>
        <dbReference type="ARBA" id="ARBA00022737"/>
    </source>
</evidence>
<dbReference type="SMART" id="SM00132">
    <property type="entry name" value="LIM"/>
    <property type="match status" value="2"/>
</dbReference>
<keyword evidence="16" id="KW-1185">Reference proteome</keyword>
<evidence type="ECO:0000256" key="1">
    <source>
        <dbReference type="ARBA" id="ARBA00004123"/>
    </source>
</evidence>
<dbReference type="InterPro" id="IPR017970">
    <property type="entry name" value="Homeobox_CS"/>
</dbReference>
<dbReference type="EnsemblMetazoa" id="CLYHEMT010394.1">
    <property type="protein sequence ID" value="CLYHEMP010394.1"/>
    <property type="gene ID" value="CLYHEMG010394"/>
</dbReference>
<evidence type="ECO:0000256" key="10">
    <source>
        <dbReference type="PROSITE-ProRule" id="PRU00125"/>
    </source>
</evidence>
<comment type="subcellular location">
    <subcellularLocation>
        <location evidence="1 9 11">Nucleus</location>
    </subcellularLocation>
</comment>
<dbReference type="GO" id="GO:0000977">
    <property type="term" value="F:RNA polymerase II transcription regulatory region sequence-specific DNA binding"/>
    <property type="evidence" value="ECO:0007669"/>
    <property type="project" value="TreeGrafter"/>
</dbReference>
<organism evidence="15 16">
    <name type="scientific">Clytia hemisphaerica</name>
    <dbReference type="NCBI Taxonomy" id="252671"/>
    <lineage>
        <taxon>Eukaryota</taxon>
        <taxon>Metazoa</taxon>
        <taxon>Cnidaria</taxon>
        <taxon>Hydrozoa</taxon>
        <taxon>Hydroidolina</taxon>
        <taxon>Leptothecata</taxon>
        <taxon>Obeliida</taxon>
        <taxon>Clytiidae</taxon>
        <taxon>Clytia</taxon>
    </lineage>
</organism>
<evidence type="ECO:0000256" key="4">
    <source>
        <dbReference type="ARBA" id="ARBA00022833"/>
    </source>
</evidence>
<feature type="region of interest" description="Disordered" evidence="12">
    <location>
        <begin position="329"/>
        <end position="370"/>
    </location>
</feature>
<feature type="domain" description="LIM zinc-binding" evidence="13">
    <location>
        <begin position="80"/>
        <end position="142"/>
    </location>
</feature>
<sequence>METAIIRNDEETEIYTIGKHSCFGCQQIIGDQFLSKVLDKVWHDDCIRCCACQQLLKDKCFSRDYKLYCKDDFYRTFGVKCAGCEDSIYPSDLVRRIANRIFHLSCLKCDQCKLEASTGDQIYLLDDGRFLCAKDYEVMASADEAKLNEERPSPVSMGQNFDLQDKLPQTPTGLSNKDTIIGNHGNKTENHDGGPSDDDDDANRRRGPRTTIKAKQLEVLKAAFLATPKPSRHIREKLAADTGLTMRVIQVWFQNRRSKERRVKQLSVHDASRRNFRKGSMEKERTPVDMNYPFFQSPSSSNGMEDFQQQQQRNFNFDVYQQAAGAAENVPQNAGPGAANSLPFPLPNDDNMGQQDNTDKTKYNGDNTPPGDYQMLENFNGQVPLPPGGAQNQVPVTSGFNGFPNFSVPPNSMPNF</sequence>
<dbReference type="GO" id="GO:0030182">
    <property type="term" value="P:neuron differentiation"/>
    <property type="evidence" value="ECO:0007669"/>
    <property type="project" value="TreeGrafter"/>
</dbReference>
<reference evidence="15" key="1">
    <citation type="submission" date="2021-01" db="UniProtKB">
        <authorList>
            <consortium name="EnsemblMetazoa"/>
        </authorList>
    </citation>
    <scope>IDENTIFICATION</scope>
</reference>
<keyword evidence="3" id="KW-0677">Repeat</keyword>
<evidence type="ECO:0000256" key="5">
    <source>
        <dbReference type="ARBA" id="ARBA00023038"/>
    </source>
</evidence>
<evidence type="ECO:0000256" key="9">
    <source>
        <dbReference type="PROSITE-ProRule" id="PRU00108"/>
    </source>
</evidence>
<keyword evidence="6 9" id="KW-0238">DNA-binding</keyword>
<evidence type="ECO:0000313" key="15">
    <source>
        <dbReference type="EnsemblMetazoa" id="CLYHEMP010394.1"/>
    </source>
</evidence>
<dbReference type="InterPro" id="IPR050453">
    <property type="entry name" value="LIM_Homeobox_TF"/>
</dbReference>
<dbReference type="AlphaFoldDB" id="A0A7M5V6C7"/>
<dbReference type="PANTHER" id="PTHR24208">
    <property type="entry name" value="LIM/HOMEOBOX PROTEIN LHX"/>
    <property type="match status" value="1"/>
</dbReference>
<keyword evidence="2 10" id="KW-0479">Metal-binding</keyword>
<feature type="compositionally biased region" description="Polar residues" evidence="12">
    <location>
        <begin position="156"/>
        <end position="178"/>
    </location>
</feature>
<evidence type="ECO:0000313" key="16">
    <source>
        <dbReference type="Proteomes" id="UP000594262"/>
    </source>
</evidence>
<dbReference type="FunFam" id="2.10.110.10:FF:000006">
    <property type="entry name" value="LIM homeobox transcription factor 1-beta"/>
    <property type="match status" value="1"/>
</dbReference>
<protein>
    <submittedName>
        <fullName evidence="15">Uncharacterized protein</fullName>
    </submittedName>
</protein>
<accession>A0A7M5V6C7</accession>
<keyword evidence="7 9" id="KW-0371">Homeobox</keyword>
<dbReference type="PANTHER" id="PTHR24208:SF105">
    <property type="entry name" value="DLIM1"/>
    <property type="match status" value="1"/>
</dbReference>
<dbReference type="PROSITE" id="PS50023">
    <property type="entry name" value="LIM_DOMAIN_2"/>
    <property type="match status" value="2"/>
</dbReference>
<evidence type="ECO:0000256" key="6">
    <source>
        <dbReference type="ARBA" id="ARBA00023125"/>
    </source>
</evidence>
<dbReference type="CDD" id="cd00086">
    <property type="entry name" value="homeodomain"/>
    <property type="match status" value="1"/>
</dbReference>
<feature type="domain" description="LIM zinc-binding" evidence="13">
    <location>
        <begin position="20"/>
        <end position="79"/>
    </location>
</feature>
<dbReference type="GO" id="GO:0000981">
    <property type="term" value="F:DNA-binding transcription factor activity, RNA polymerase II-specific"/>
    <property type="evidence" value="ECO:0007669"/>
    <property type="project" value="InterPro"/>
</dbReference>
<dbReference type="Gene3D" id="1.10.10.60">
    <property type="entry name" value="Homeodomain-like"/>
    <property type="match status" value="1"/>
</dbReference>
<dbReference type="Pfam" id="PF00412">
    <property type="entry name" value="LIM"/>
    <property type="match status" value="2"/>
</dbReference>
<evidence type="ECO:0000259" key="14">
    <source>
        <dbReference type="PROSITE" id="PS50071"/>
    </source>
</evidence>
<feature type="region of interest" description="Disordered" evidence="12">
    <location>
        <begin position="144"/>
        <end position="212"/>
    </location>
</feature>
<dbReference type="InterPro" id="IPR001781">
    <property type="entry name" value="Znf_LIM"/>
</dbReference>